<organism evidence="1 2">
    <name type="scientific">Mycetomoellerius zeteki</name>
    <dbReference type="NCBI Taxonomy" id="64791"/>
    <lineage>
        <taxon>Eukaryota</taxon>
        <taxon>Metazoa</taxon>
        <taxon>Ecdysozoa</taxon>
        <taxon>Arthropoda</taxon>
        <taxon>Hexapoda</taxon>
        <taxon>Insecta</taxon>
        <taxon>Pterygota</taxon>
        <taxon>Neoptera</taxon>
        <taxon>Endopterygota</taxon>
        <taxon>Hymenoptera</taxon>
        <taxon>Apocrita</taxon>
        <taxon>Aculeata</taxon>
        <taxon>Formicoidea</taxon>
        <taxon>Formicidae</taxon>
        <taxon>Myrmicinae</taxon>
        <taxon>Mycetomoellerius</taxon>
    </lineage>
</organism>
<dbReference type="EMBL" id="KQ982650">
    <property type="protein sequence ID" value="KYQ52871.1"/>
    <property type="molecule type" value="Genomic_DNA"/>
</dbReference>
<sequence>RKGGENSLILLINDATERDTRCHGCFSVARCMSLGVDFAEDDIASTNNHFSEVFAGRRGADGPPTMSRSLNSLEGCCGAPMLRAPSQPETSNSPVCLRGKEKEKGQQAYYECDRKGACTGCISTSIR</sequence>
<gene>
    <name evidence="1" type="ORF">ALC60_07949</name>
</gene>
<dbReference type="Proteomes" id="UP000075809">
    <property type="component" value="Unassembled WGS sequence"/>
</dbReference>
<evidence type="ECO:0000313" key="1">
    <source>
        <dbReference type="EMBL" id="KYQ52871.1"/>
    </source>
</evidence>
<name>A0A151WYU1_9HYME</name>
<reference evidence="1 2" key="1">
    <citation type="submission" date="2015-09" db="EMBL/GenBank/DDBJ databases">
        <title>Trachymyrmex zeteki WGS genome.</title>
        <authorList>
            <person name="Nygaard S."/>
            <person name="Hu H."/>
            <person name="Boomsma J."/>
            <person name="Zhang G."/>
        </authorList>
    </citation>
    <scope>NUCLEOTIDE SEQUENCE [LARGE SCALE GENOMIC DNA]</scope>
    <source>
        <strain evidence="1">Tzet28-1</strain>
        <tissue evidence="1">Whole body</tissue>
    </source>
</reference>
<proteinExistence type="predicted"/>
<evidence type="ECO:0000313" key="2">
    <source>
        <dbReference type="Proteomes" id="UP000075809"/>
    </source>
</evidence>
<dbReference type="AlphaFoldDB" id="A0A151WYU1"/>
<accession>A0A151WYU1</accession>
<keyword evidence="2" id="KW-1185">Reference proteome</keyword>
<feature type="non-terminal residue" evidence="1">
    <location>
        <position position="1"/>
    </location>
</feature>
<protein>
    <submittedName>
        <fullName evidence="1">Uncharacterized protein</fullName>
    </submittedName>
</protein>